<sequence>MGPAPPPPPPHSARPRAGGAARTARDAGGPMGRRCARAGRGARRSGWILLRRRWRCWDGEGGGGSAAQPGWGAQAAAAAALARSSSRATRAAAPHEQPQPQPRGVAAGSLEMPKRKVTVADGDAPEEPKRRSARLSAKPAPAKAEPKPKKLPAKDKSEDKKAPSKGKKGPKGKQTEETNQEQTKDNLPAENGEAKTEETPAPDAAAEKEVKSE</sequence>
<feature type="compositionally biased region" description="Low complexity" evidence="5">
    <location>
        <begin position="15"/>
        <end position="28"/>
    </location>
</feature>
<keyword evidence="4" id="KW-0539">Nucleus</keyword>
<reference evidence="6" key="2">
    <citation type="submission" date="2025-08" db="UniProtKB">
        <authorList>
            <consortium name="Ensembl"/>
        </authorList>
    </citation>
    <scope>IDENTIFICATION</scope>
</reference>
<accession>A0A8U8BLJ5</accession>
<proteinExistence type="inferred from homology"/>
<feature type="region of interest" description="Disordered" evidence="5">
    <location>
        <begin position="1"/>
        <end position="43"/>
    </location>
</feature>
<evidence type="ECO:0000256" key="3">
    <source>
        <dbReference type="ARBA" id="ARBA00023125"/>
    </source>
</evidence>
<dbReference type="GO" id="GO:0005634">
    <property type="term" value="C:nucleus"/>
    <property type="evidence" value="ECO:0007669"/>
    <property type="project" value="UniProtKB-SubCell"/>
</dbReference>
<reference evidence="6" key="3">
    <citation type="submission" date="2025-09" db="UniProtKB">
        <authorList>
            <consortium name="Ensembl"/>
        </authorList>
    </citation>
    <scope>IDENTIFICATION</scope>
</reference>
<feature type="compositionally biased region" description="Basic and acidic residues" evidence="5">
    <location>
        <begin position="144"/>
        <end position="162"/>
    </location>
</feature>
<dbReference type="Proteomes" id="UP000694382">
    <property type="component" value="Chromosome 1"/>
</dbReference>
<feature type="compositionally biased region" description="Low complexity" evidence="5">
    <location>
        <begin position="66"/>
        <end position="92"/>
    </location>
</feature>
<dbReference type="Ensembl" id="ENSCPVT00000007191.2">
    <property type="protein sequence ID" value="ENSCPVP00000006923.2"/>
    <property type="gene ID" value="ENSCPVG00000005097.2"/>
</dbReference>
<comment type="similarity">
    <text evidence="2">Belongs to the HMGN family.</text>
</comment>
<dbReference type="PANTHER" id="PTHR23087:SF12">
    <property type="entry name" value="NON-HISTONE CHROMOSOMAL PROTEIN HMG-14"/>
    <property type="match status" value="1"/>
</dbReference>
<protein>
    <submittedName>
        <fullName evidence="6">Uncharacterized protein</fullName>
    </submittedName>
</protein>
<dbReference type="PANTHER" id="PTHR23087">
    <property type="entry name" value="NONHISTONE CHROMOSOMAL PROTEIN HMG"/>
    <property type="match status" value="1"/>
</dbReference>
<evidence type="ECO:0000256" key="2">
    <source>
        <dbReference type="ARBA" id="ARBA00007696"/>
    </source>
</evidence>
<keyword evidence="3" id="KW-0238">DNA-binding</keyword>
<reference evidence="6" key="1">
    <citation type="submission" date="2020-02" db="EMBL/GenBank/DDBJ databases">
        <authorList>
            <person name="Enbody D E."/>
            <person name="Pettersson E M."/>
        </authorList>
    </citation>
    <scope>NUCLEOTIDE SEQUENCE [LARGE SCALE GENOMIC DNA]</scope>
</reference>
<evidence type="ECO:0000313" key="6">
    <source>
        <dbReference type="Ensembl" id="ENSCPVP00000006923.2"/>
    </source>
</evidence>
<name>A0A8C3MJ61_GEOPR</name>
<evidence type="ECO:0000256" key="5">
    <source>
        <dbReference type="SAM" id="MobiDB-lite"/>
    </source>
</evidence>
<evidence type="ECO:0000256" key="4">
    <source>
        <dbReference type="ARBA" id="ARBA00023242"/>
    </source>
</evidence>
<feature type="compositionally biased region" description="Pro residues" evidence="5">
    <location>
        <begin position="1"/>
        <end position="12"/>
    </location>
</feature>
<comment type="subcellular location">
    <subcellularLocation>
        <location evidence="1">Nucleus</location>
    </subcellularLocation>
</comment>
<evidence type="ECO:0000313" key="7">
    <source>
        <dbReference type="Proteomes" id="UP000694382"/>
    </source>
</evidence>
<dbReference type="SMART" id="SM00527">
    <property type="entry name" value="HMG17"/>
    <property type="match status" value="1"/>
</dbReference>
<feature type="region of interest" description="Disordered" evidence="5">
    <location>
        <begin position="57"/>
        <end position="213"/>
    </location>
</feature>
<dbReference type="Pfam" id="PF01101">
    <property type="entry name" value="HMG14_17"/>
    <property type="match status" value="1"/>
</dbReference>
<dbReference type="GO" id="GO:0031492">
    <property type="term" value="F:nucleosomal DNA binding"/>
    <property type="evidence" value="ECO:0007669"/>
    <property type="project" value="InterPro"/>
</dbReference>
<dbReference type="PROSITE" id="PS00355">
    <property type="entry name" value="HMG14_17"/>
    <property type="match status" value="1"/>
</dbReference>
<dbReference type="AlphaFoldDB" id="A0A8C3MJ61"/>
<dbReference type="InterPro" id="IPR000079">
    <property type="entry name" value="HMGN_fam"/>
</dbReference>
<dbReference type="GO" id="GO:0006325">
    <property type="term" value="P:chromatin organization"/>
    <property type="evidence" value="ECO:0007669"/>
    <property type="project" value="TreeGrafter"/>
</dbReference>
<accession>A0A8C3MJ61</accession>
<feature type="compositionally biased region" description="Basic residues" evidence="5">
    <location>
        <begin position="34"/>
        <end position="43"/>
    </location>
</feature>
<dbReference type="PRINTS" id="PR00925">
    <property type="entry name" value="NONHISHMG17"/>
</dbReference>
<dbReference type="GO" id="GO:0000785">
    <property type="term" value="C:chromatin"/>
    <property type="evidence" value="ECO:0007669"/>
    <property type="project" value="InterPro"/>
</dbReference>
<evidence type="ECO:0000256" key="1">
    <source>
        <dbReference type="ARBA" id="ARBA00004123"/>
    </source>
</evidence>
<keyword evidence="7" id="KW-1185">Reference proteome</keyword>
<organism evidence="6 7">
    <name type="scientific">Geospiza parvula</name>
    <name type="common">Small tree-finch</name>
    <name type="synonym">Camarhynchus parvulus</name>
    <dbReference type="NCBI Taxonomy" id="87175"/>
    <lineage>
        <taxon>Eukaryota</taxon>
        <taxon>Metazoa</taxon>
        <taxon>Chordata</taxon>
        <taxon>Craniata</taxon>
        <taxon>Vertebrata</taxon>
        <taxon>Euteleostomi</taxon>
        <taxon>Archelosauria</taxon>
        <taxon>Archosauria</taxon>
        <taxon>Dinosauria</taxon>
        <taxon>Saurischia</taxon>
        <taxon>Theropoda</taxon>
        <taxon>Coelurosauria</taxon>
        <taxon>Aves</taxon>
        <taxon>Neognathae</taxon>
        <taxon>Neoaves</taxon>
        <taxon>Telluraves</taxon>
        <taxon>Australaves</taxon>
        <taxon>Passeriformes</taxon>
        <taxon>Thraupidae</taxon>
        <taxon>Camarhynchus</taxon>
    </lineage>
</organism>